<feature type="transmembrane region" description="Helical" evidence="1">
    <location>
        <begin position="33"/>
        <end position="51"/>
    </location>
</feature>
<dbReference type="AlphaFoldDB" id="A0A6C0F4V2"/>
<evidence type="ECO:0000256" key="1">
    <source>
        <dbReference type="SAM" id="Phobius"/>
    </source>
</evidence>
<reference evidence="2" key="1">
    <citation type="journal article" date="2020" name="Nature">
        <title>Giant virus diversity and host interactions through global metagenomics.</title>
        <authorList>
            <person name="Schulz F."/>
            <person name="Roux S."/>
            <person name="Paez-Espino D."/>
            <person name="Jungbluth S."/>
            <person name="Walsh D.A."/>
            <person name="Denef V.J."/>
            <person name="McMahon K.D."/>
            <person name="Konstantinidis K.T."/>
            <person name="Eloe-Fadrosh E.A."/>
            <person name="Kyrpides N.C."/>
            <person name="Woyke T."/>
        </authorList>
    </citation>
    <scope>NUCLEOTIDE SEQUENCE</scope>
    <source>
        <strain evidence="2">GVMAG-M-3300009182-46</strain>
    </source>
</reference>
<sequence length="85" mass="9577">MLLQTIITILGIFVLFFFTITKLFSFYGVGSEWYGIYVAFYAFIMLSLVILPKKIPSLVEPTISTKDISHFSPKDDSTVISGLTM</sequence>
<keyword evidence="1" id="KW-1133">Transmembrane helix</keyword>
<proteinExistence type="predicted"/>
<organism evidence="2">
    <name type="scientific">viral metagenome</name>
    <dbReference type="NCBI Taxonomy" id="1070528"/>
    <lineage>
        <taxon>unclassified sequences</taxon>
        <taxon>metagenomes</taxon>
        <taxon>organismal metagenomes</taxon>
    </lineage>
</organism>
<feature type="transmembrane region" description="Helical" evidence="1">
    <location>
        <begin position="7"/>
        <end position="27"/>
    </location>
</feature>
<accession>A0A6C0F4V2</accession>
<evidence type="ECO:0000313" key="2">
    <source>
        <dbReference type="EMBL" id="QHT36234.1"/>
    </source>
</evidence>
<dbReference type="EMBL" id="MN739033">
    <property type="protein sequence ID" value="QHT36234.1"/>
    <property type="molecule type" value="Genomic_DNA"/>
</dbReference>
<protein>
    <submittedName>
        <fullName evidence="2">Uncharacterized protein</fullName>
    </submittedName>
</protein>
<keyword evidence="1" id="KW-0472">Membrane</keyword>
<name>A0A6C0F4V2_9ZZZZ</name>
<keyword evidence="1" id="KW-0812">Transmembrane</keyword>